<name>A0A3Q9EQI0_9ACTN</name>
<sequence>MSFGAGRVRARSFFAPAAPTRPVPGAAAPRPPLRPEGPRPQTPDGLKNQPLRRLRSGVWGGAPEGREG</sequence>
<proteinExistence type="predicted"/>
<gene>
    <name evidence="2" type="ORF">EJ357_29125</name>
</gene>
<evidence type="ECO:0000313" key="3">
    <source>
        <dbReference type="Proteomes" id="UP000280298"/>
    </source>
</evidence>
<keyword evidence="3" id="KW-1185">Reference proteome</keyword>
<protein>
    <submittedName>
        <fullName evidence="2">Uncharacterized protein</fullName>
    </submittedName>
</protein>
<evidence type="ECO:0000256" key="1">
    <source>
        <dbReference type="SAM" id="MobiDB-lite"/>
    </source>
</evidence>
<accession>A0A3Q9EQI0</accession>
<evidence type="ECO:0000313" key="2">
    <source>
        <dbReference type="EMBL" id="AZQ37011.1"/>
    </source>
</evidence>
<feature type="compositionally biased region" description="Pro residues" evidence="1">
    <location>
        <begin position="29"/>
        <end position="41"/>
    </location>
</feature>
<organism evidence="2 3">
    <name type="scientific">Streptomyces cyaneochromogenes</name>
    <dbReference type="NCBI Taxonomy" id="2496836"/>
    <lineage>
        <taxon>Bacteria</taxon>
        <taxon>Bacillati</taxon>
        <taxon>Actinomycetota</taxon>
        <taxon>Actinomycetes</taxon>
        <taxon>Kitasatosporales</taxon>
        <taxon>Streptomycetaceae</taxon>
        <taxon>Streptomyces</taxon>
    </lineage>
</organism>
<dbReference type="EMBL" id="CP034539">
    <property type="protein sequence ID" value="AZQ37011.1"/>
    <property type="molecule type" value="Genomic_DNA"/>
</dbReference>
<feature type="region of interest" description="Disordered" evidence="1">
    <location>
        <begin position="1"/>
        <end position="68"/>
    </location>
</feature>
<dbReference type="KEGG" id="scya:EJ357_29125"/>
<dbReference type="Proteomes" id="UP000280298">
    <property type="component" value="Chromosome"/>
</dbReference>
<dbReference type="AlphaFoldDB" id="A0A3Q9EQI0"/>
<feature type="compositionally biased region" description="Low complexity" evidence="1">
    <location>
        <begin position="15"/>
        <end position="28"/>
    </location>
</feature>
<feature type="compositionally biased region" description="Gly residues" evidence="1">
    <location>
        <begin position="58"/>
        <end position="68"/>
    </location>
</feature>
<reference evidence="2 3" key="1">
    <citation type="journal article" date="2019" name="Int. J. Syst. Evol. Microbiol.">
        <title>Streptomyces cyaneochromogenes sp. nov., a blue pigment-producing actinomycete from manganese-contaminated soil.</title>
        <authorList>
            <person name="Tang X."/>
            <person name="Zhao J."/>
            <person name="Li K."/>
            <person name="Chen Z."/>
            <person name="Sun Y."/>
            <person name="Gao J."/>
        </authorList>
    </citation>
    <scope>NUCLEOTIDE SEQUENCE [LARGE SCALE GENOMIC DNA]</scope>
    <source>
        <strain evidence="2 3">MK-45</strain>
    </source>
</reference>